<dbReference type="PANTHER" id="PTHR28547">
    <property type="entry name" value="PROTEIN MMS22-LIKE"/>
    <property type="match status" value="1"/>
</dbReference>
<proteinExistence type="inferred from homology"/>
<keyword evidence="6" id="KW-0227">DNA damage</keyword>
<evidence type="ECO:0000256" key="2">
    <source>
        <dbReference type="ARBA" id="ARBA00004286"/>
    </source>
</evidence>
<organism evidence="14 15">
    <name type="scientific">Scleropages formosus</name>
    <name type="common">Asian bonytongue</name>
    <name type="synonym">Osteoglossum formosum</name>
    <dbReference type="NCBI Taxonomy" id="113540"/>
    <lineage>
        <taxon>Eukaryota</taxon>
        <taxon>Metazoa</taxon>
        <taxon>Chordata</taxon>
        <taxon>Craniata</taxon>
        <taxon>Vertebrata</taxon>
        <taxon>Euteleostomi</taxon>
        <taxon>Actinopterygii</taxon>
        <taxon>Neopterygii</taxon>
        <taxon>Teleostei</taxon>
        <taxon>Osteoglossocephala</taxon>
        <taxon>Osteoglossomorpha</taxon>
        <taxon>Osteoglossiformes</taxon>
        <taxon>Osteoglossidae</taxon>
        <taxon>Scleropages</taxon>
    </lineage>
</organism>
<dbReference type="InterPro" id="IPR029425">
    <property type="entry name" value="MMS22L_N"/>
</dbReference>
<keyword evidence="5" id="KW-0158">Chromosome</keyword>
<dbReference type="KEGG" id="sfm:108937148"/>
<keyword evidence="8" id="KW-0234">DNA repair</keyword>
<dbReference type="GeneID" id="108937148"/>
<evidence type="ECO:0000256" key="8">
    <source>
        <dbReference type="ARBA" id="ARBA00023204"/>
    </source>
</evidence>
<evidence type="ECO:0000256" key="10">
    <source>
        <dbReference type="ARBA" id="ARBA00033326"/>
    </source>
</evidence>
<dbReference type="Ensembl" id="ENSSFOT00015017565.2">
    <property type="protein sequence ID" value="ENSSFOP00015017368.2"/>
    <property type="gene ID" value="ENSSFOG00015011179.2"/>
</dbReference>
<dbReference type="InterPro" id="IPR029424">
    <property type="entry name" value="MMS22L_C"/>
</dbReference>
<evidence type="ECO:0000313" key="15">
    <source>
        <dbReference type="Proteomes" id="UP000694397"/>
    </source>
</evidence>
<comment type="similarity">
    <text evidence="3">Belongs to the MMS22 family. MMS22L subfamily.</text>
</comment>
<name>A0A8C9RRY8_SCLFO</name>
<reference evidence="14" key="2">
    <citation type="submission" date="2025-08" db="UniProtKB">
        <authorList>
            <consortium name="Ensembl"/>
        </authorList>
    </citation>
    <scope>IDENTIFICATION</scope>
</reference>
<keyword evidence="15" id="KW-1185">Reference proteome</keyword>
<reference evidence="14" key="3">
    <citation type="submission" date="2025-09" db="UniProtKB">
        <authorList>
            <consortium name="Ensembl"/>
        </authorList>
    </citation>
    <scope>IDENTIFICATION</scope>
</reference>
<evidence type="ECO:0000259" key="12">
    <source>
        <dbReference type="Pfam" id="PF14910"/>
    </source>
</evidence>
<feature type="domain" description="MMS22-like C-terminal" evidence="13">
    <location>
        <begin position="842"/>
        <end position="1218"/>
    </location>
</feature>
<dbReference type="Pfam" id="PF14910">
    <property type="entry name" value="MMS22L_N"/>
    <property type="match status" value="1"/>
</dbReference>
<evidence type="ECO:0000256" key="1">
    <source>
        <dbReference type="ARBA" id="ARBA00004123"/>
    </source>
</evidence>
<evidence type="ECO:0000256" key="5">
    <source>
        <dbReference type="ARBA" id="ARBA00022454"/>
    </source>
</evidence>
<feature type="domain" description="Protein MMS22-like N-terminal" evidence="12">
    <location>
        <begin position="29"/>
        <end position="732"/>
    </location>
</feature>
<keyword evidence="9" id="KW-0539">Nucleus</keyword>
<dbReference type="InterPro" id="IPR042320">
    <property type="entry name" value="MMS22-like"/>
</dbReference>
<evidence type="ECO:0000256" key="7">
    <source>
        <dbReference type="ARBA" id="ARBA00022853"/>
    </source>
</evidence>
<dbReference type="GO" id="GO:0000724">
    <property type="term" value="P:double-strand break repair via homologous recombination"/>
    <property type="evidence" value="ECO:0007669"/>
    <property type="project" value="InterPro"/>
</dbReference>
<dbReference type="RefSeq" id="XP_018612434.2">
    <property type="nucleotide sequence ID" value="XM_018756918.2"/>
</dbReference>
<gene>
    <name evidence="14" type="primary">MMS22L</name>
    <name evidence="14" type="synonym">mms22l</name>
</gene>
<dbReference type="Pfam" id="PF14911">
    <property type="entry name" value="MMS22L_C"/>
    <property type="match status" value="1"/>
</dbReference>
<dbReference type="Proteomes" id="UP000694397">
    <property type="component" value="Chromosome 8"/>
</dbReference>
<dbReference type="GO" id="GO:0031297">
    <property type="term" value="P:replication fork processing"/>
    <property type="evidence" value="ECO:0007669"/>
    <property type="project" value="InterPro"/>
</dbReference>
<dbReference type="CTD" id="253714"/>
<dbReference type="GO" id="GO:0043596">
    <property type="term" value="C:nuclear replication fork"/>
    <property type="evidence" value="ECO:0007669"/>
    <property type="project" value="TreeGrafter"/>
</dbReference>
<dbReference type="PANTHER" id="PTHR28547:SF1">
    <property type="entry name" value="PROTEIN MMS22-LIKE"/>
    <property type="match status" value="1"/>
</dbReference>
<sequence length="1232" mass="137213">MEGDFSESLTPPVSPSIVETQCDRGMPRPPSFSCVSDLGQRTLHGYVGSGALKRLLLRLDPAPADYETDTVDLFGFSWVTETALVESTTLLFNLFRQTFLKLENLVKSSSHDIGHAVSNHFQAEELRQQCVLFLQYVKVYVSRYFAPPRGLEENSRHPYVALEEQFPSALLEQLFGITLLFGRLRDLPSNLQACLSLQHQGTRLPPAWHLLHLHLDVHWTVLELLHLLEEKMLGQVVYAQPLVNLTGENLTNVSLFEEHLGNLLMDLVGLAMTQYSKVRPTEALTTPHYHCTCTKELWVLLIHLLEHRSRVLHTQSFWSYMNTLLRTVLNGAQQGKVQEGHPTHCKDPLGFTWWLVTHLADLGQSSSNGTHQDEKLKDNWSFIGELLKATYSQGTLQEEQLRMQLHCCLSLCLLWDSSISMVTTLWEYYSKNLNALFTVPWLAVSELSSVGRTPLSLLEQARSCCSLASRNPSLLRSTGYMQLYRSANSFQIFLRILAVHLSQGSGDGAPWRQIKGRVYSKFHQRRMLELSEGGLMNFLLLFLVLARMAEPEDVCVRACELLASRPSSSLSISQRMLLCRGQLAFVLLFQERGLDVAALADRLGTAFTQVAREFYLKTTEATRKLALWPLLGAYIEGVQEVLESSAHLHLSEEKLLNEGFGLLLPACRQSELNSALGFLQSALAQLRRAYHCSIQTGQATSPLPSMTKECHLAVAAALWANFFPFLRSLRLSLTPPPQLADCAAGFSLLALDLPGSAPQDLQPFPTLSIMQCFGWDEMLHPLVVTRYLTHTLHNSALVSSVSSSSGSAQALSVRAWVRCVLQQHAHRGTDGSDSRPDRMISDHLTELTRLVFRLPEVESLLQKARLQSSVRQEPEPALRVFIKAVGFVYRDLQSLSERSTMVSQALDYIGDVLKHIKPYLANKSPSEGLQLAYRTVGYLVKQWSSLLATSKAQQLLFRIVDVLLLPHALFQQDKSLPSSVLCAVRDSLPLYLQGLSEAAGVSQTQGAYLKQQLRSITAHYLDRFLSATPTTGTISNHPILLAVCGASSGQKGAVLRSTVIQVLSENIAQSKSHGSSSRLASLLAFFVELLKRTSEPDPALVTLALPALLRCLLLATEPQVRKLNTDALQLLTERSTASHVEGSRDHISAALKCFVEDNIGLYEHQVYGVLEVVSVLDRSVVEGLIPMLSLSLRNTECKRGLGRNTILRNAYKKLLSNLGETGHAEIIRLDED</sequence>
<evidence type="ECO:0000256" key="11">
    <source>
        <dbReference type="ARBA" id="ARBA00045147"/>
    </source>
</evidence>
<dbReference type="AlphaFoldDB" id="A0A8C9RRY8"/>
<dbReference type="GO" id="GO:0006325">
    <property type="term" value="P:chromatin organization"/>
    <property type="evidence" value="ECO:0007669"/>
    <property type="project" value="UniProtKB-KW"/>
</dbReference>
<comment type="function">
    <text evidence="11">Component of the MMS22L-TONSL complex, a complex that promotes homologous recombination-mediated repair of double-strand breaks (DSBs) at stalled or collapsed replication forks. The MMS22L-TONSL complex is required to maintain genome integrity during DNA replication. It mediates the assembly of RAD51 filaments on single-stranded DNA (ssDNA): the MMS22L-TONSL complex is recruited to DSBs following histone replacement by histone chaperones and eviction of the replication protein A complex (RPA/RP-A) from DSBs. Following recruitment to DSBs, the TONSL-MMS22L complex promotes recruitment of RAD51 filaments and subsequent homologous recombination. Within the complex, MMS22L acts by binding ssDNA.</text>
</comment>
<reference evidence="14 15" key="1">
    <citation type="submission" date="2019-04" db="EMBL/GenBank/DDBJ databases">
        <authorList>
            <consortium name="Wellcome Sanger Institute Data Sharing"/>
        </authorList>
    </citation>
    <scope>NUCLEOTIDE SEQUENCE [LARGE SCALE GENOMIC DNA]</scope>
</reference>
<comment type="subcellular location">
    <subcellularLocation>
        <location evidence="2">Chromosome</location>
    </subcellularLocation>
    <subcellularLocation>
        <location evidence="1">Nucleus</location>
    </subcellularLocation>
</comment>
<evidence type="ECO:0000313" key="14">
    <source>
        <dbReference type="Ensembl" id="ENSSFOP00015017368.2"/>
    </source>
</evidence>
<evidence type="ECO:0000256" key="9">
    <source>
        <dbReference type="ARBA" id="ARBA00023242"/>
    </source>
</evidence>
<evidence type="ECO:0000256" key="3">
    <source>
        <dbReference type="ARBA" id="ARBA00006585"/>
    </source>
</evidence>
<dbReference type="OrthoDB" id="8193282at2759"/>
<protein>
    <recommendedName>
        <fullName evidence="4">Protein MMS22-like</fullName>
    </recommendedName>
    <alternativeName>
        <fullName evidence="10">Methyl methanesulfonate-sensitivity protein 22-like</fullName>
    </alternativeName>
</protein>
<accession>A0A8C9RRY8</accession>
<dbReference type="GeneTree" id="ENSGT00390000011769"/>
<evidence type="ECO:0000259" key="13">
    <source>
        <dbReference type="Pfam" id="PF14911"/>
    </source>
</evidence>
<evidence type="ECO:0000256" key="6">
    <source>
        <dbReference type="ARBA" id="ARBA00022763"/>
    </source>
</evidence>
<evidence type="ECO:0000256" key="4">
    <source>
        <dbReference type="ARBA" id="ARBA00021061"/>
    </source>
</evidence>
<keyword evidence="7" id="KW-0156">Chromatin regulator</keyword>